<dbReference type="Proteomes" id="UP000007015">
    <property type="component" value="Chromosome 12"/>
</dbReference>
<reference evidence="2 3" key="1">
    <citation type="journal article" date="2005" name="PLoS Biol.">
        <title>The genomes of Oryza sativa: a history of duplications.</title>
        <authorList>
            <person name="Yu J."/>
            <person name="Wang J."/>
            <person name="Lin W."/>
            <person name="Li S."/>
            <person name="Li H."/>
            <person name="Zhou J."/>
            <person name="Ni P."/>
            <person name="Dong W."/>
            <person name="Hu S."/>
            <person name="Zeng C."/>
            <person name="Zhang J."/>
            <person name="Zhang Y."/>
            <person name="Li R."/>
            <person name="Xu Z."/>
            <person name="Li S."/>
            <person name="Li X."/>
            <person name="Zheng H."/>
            <person name="Cong L."/>
            <person name="Lin L."/>
            <person name="Yin J."/>
            <person name="Geng J."/>
            <person name="Li G."/>
            <person name="Shi J."/>
            <person name="Liu J."/>
            <person name="Lv H."/>
            <person name="Li J."/>
            <person name="Wang J."/>
            <person name="Deng Y."/>
            <person name="Ran L."/>
            <person name="Shi X."/>
            <person name="Wang X."/>
            <person name="Wu Q."/>
            <person name="Li C."/>
            <person name="Ren X."/>
            <person name="Wang J."/>
            <person name="Wang X."/>
            <person name="Li D."/>
            <person name="Liu D."/>
            <person name="Zhang X."/>
            <person name="Ji Z."/>
            <person name="Zhao W."/>
            <person name="Sun Y."/>
            <person name="Zhang Z."/>
            <person name="Bao J."/>
            <person name="Han Y."/>
            <person name="Dong L."/>
            <person name="Ji J."/>
            <person name="Chen P."/>
            <person name="Wu S."/>
            <person name="Liu J."/>
            <person name="Xiao Y."/>
            <person name="Bu D."/>
            <person name="Tan J."/>
            <person name="Yang L."/>
            <person name="Ye C."/>
            <person name="Zhang J."/>
            <person name="Xu J."/>
            <person name="Zhou Y."/>
            <person name="Yu Y."/>
            <person name="Zhang B."/>
            <person name="Zhuang S."/>
            <person name="Wei H."/>
            <person name="Liu B."/>
            <person name="Lei M."/>
            <person name="Yu H."/>
            <person name="Li Y."/>
            <person name="Xu H."/>
            <person name="Wei S."/>
            <person name="He X."/>
            <person name="Fang L."/>
            <person name="Zhang Z."/>
            <person name="Zhang Y."/>
            <person name="Huang X."/>
            <person name="Su Z."/>
            <person name="Tong W."/>
            <person name="Li J."/>
            <person name="Tong Z."/>
            <person name="Li S."/>
            <person name="Ye J."/>
            <person name="Wang L."/>
            <person name="Fang L."/>
            <person name="Lei T."/>
            <person name="Chen C."/>
            <person name="Chen H."/>
            <person name="Xu Z."/>
            <person name="Li H."/>
            <person name="Huang H."/>
            <person name="Zhang F."/>
            <person name="Xu H."/>
            <person name="Li N."/>
            <person name="Zhao C."/>
            <person name="Li S."/>
            <person name="Dong L."/>
            <person name="Huang Y."/>
            <person name="Li L."/>
            <person name="Xi Y."/>
            <person name="Qi Q."/>
            <person name="Li W."/>
            <person name="Zhang B."/>
            <person name="Hu W."/>
            <person name="Zhang Y."/>
            <person name="Tian X."/>
            <person name="Jiao Y."/>
            <person name="Liang X."/>
            <person name="Jin J."/>
            <person name="Gao L."/>
            <person name="Zheng W."/>
            <person name="Hao B."/>
            <person name="Liu S."/>
            <person name="Wang W."/>
            <person name="Yuan L."/>
            <person name="Cao M."/>
            <person name="McDermott J."/>
            <person name="Samudrala R."/>
            <person name="Wang J."/>
            <person name="Wong G.K."/>
            <person name="Yang H."/>
        </authorList>
    </citation>
    <scope>NUCLEOTIDE SEQUENCE [LARGE SCALE GENOMIC DNA]</scope>
    <source>
        <strain evidence="3">cv. 93-11</strain>
    </source>
</reference>
<keyword evidence="3" id="KW-1185">Reference proteome</keyword>
<organism evidence="2 3">
    <name type="scientific">Oryza sativa subsp. indica</name>
    <name type="common">Rice</name>
    <dbReference type="NCBI Taxonomy" id="39946"/>
    <lineage>
        <taxon>Eukaryota</taxon>
        <taxon>Viridiplantae</taxon>
        <taxon>Streptophyta</taxon>
        <taxon>Embryophyta</taxon>
        <taxon>Tracheophyta</taxon>
        <taxon>Spermatophyta</taxon>
        <taxon>Magnoliopsida</taxon>
        <taxon>Liliopsida</taxon>
        <taxon>Poales</taxon>
        <taxon>Poaceae</taxon>
        <taxon>BOP clade</taxon>
        <taxon>Oryzoideae</taxon>
        <taxon>Oryzeae</taxon>
        <taxon>Oryzinae</taxon>
        <taxon>Oryza</taxon>
        <taxon>Oryza sativa</taxon>
    </lineage>
</organism>
<gene>
    <name evidence="2" type="ORF">OsI_39156</name>
</gene>
<evidence type="ECO:0000313" key="3">
    <source>
        <dbReference type="Proteomes" id="UP000007015"/>
    </source>
</evidence>
<name>B8BN23_ORYSI</name>
<dbReference type="HOGENOM" id="CLU_2692143_0_0_1"/>
<dbReference type="AlphaFoldDB" id="B8BN23"/>
<accession>B8BN23</accession>
<evidence type="ECO:0000256" key="1">
    <source>
        <dbReference type="SAM" id="MobiDB-lite"/>
    </source>
</evidence>
<sequence length="74" mass="8149">MDCVADSQSQAHSSPWTHLSIRRRRRSPEIRPRADPTTHGAALPFVGEGYVCRCKAGYDQHNGNPYEAGGCHGK</sequence>
<feature type="compositionally biased region" description="Basic and acidic residues" evidence="1">
    <location>
        <begin position="27"/>
        <end position="36"/>
    </location>
</feature>
<dbReference type="STRING" id="39946.B8BN23"/>
<evidence type="ECO:0000313" key="2">
    <source>
        <dbReference type="EMBL" id="EEC69694.1"/>
    </source>
</evidence>
<dbReference type="Gramene" id="BGIOSGA035812-TA">
    <property type="protein sequence ID" value="BGIOSGA035812-PA"/>
    <property type="gene ID" value="BGIOSGA035812"/>
</dbReference>
<dbReference type="EMBL" id="CM000137">
    <property type="protein sequence ID" value="EEC69694.1"/>
    <property type="molecule type" value="Genomic_DNA"/>
</dbReference>
<feature type="region of interest" description="Disordered" evidence="1">
    <location>
        <begin position="1"/>
        <end position="42"/>
    </location>
</feature>
<protein>
    <submittedName>
        <fullName evidence="2">Uncharacterized protein</fullName>
    </submittedName>
</protein>
<feature type="compositionally biased region" description="Polar residues" evidence="1">
    <location>
        <begin position="1"/>
        <end position="17"/>
    </location>
</feature>
<proteinExistence type="predicted"/>